<keyword evidence="2" id="KW-1185">Reference proteome</keyword>
<dbReference type="GeneID" id="85325562"/>
<dbReference type="AlphaFoldDB" id="A0AA40DRU4"/>
<gene>
    <name evidence="1" type="ORF">B0T26DRAFT_716806</name>
</gene>
<accession>A0AA40DRU4</accession>
<dbReference type="Proteomes" id="UP001172101">
    <property type="component" value="Unassembled WGS sequence"/>
</dbReference>
<dbReference type="RefSeq" id="XP_060294548.1">
    <property type="nucleotide sequence ID" value="XM_060442292.1"/>
</dbReference>
<comment type="caution">
    <text evidence="1">The sequence shown here is derived from an EMBL/GenBank/DDBJ whole genome shotgun (WGS) entry which is preliminary data.</text>
</comment>
<dbReference type="EMBL" id="JAUIRO010000005">
    <property type="protein sequence ID" value="KAK0713225.1"/>
    <property type="molecule type" value="Genomic_DNA"/>
</dbReference>
<evidence type="ECO:0000313" key="1">
    <source>
        <dbReference type="EMBL" id="KAK0713225.1"/>
    </source>
</evidence>
<name>A0AA40DRU4_9PEZI</name>
<protein>
    <submittedName>
        <fullName evidence="1">Uncharacterized protein</fullName>
    </submittedName>
</protein>
<sequence>MGRGSTVVLYYSIMPHQLRRFNAVAVSKPHRPLTGSGGVEWGRGTQIIILMLGARILLVGLRSCVQ</sequence>
<reference evidence="1" key="1">
    <citation type="submission" date="2023-06" db="EMBL/GenBank/DDBJ databases">
        <title>Genome-scale phylogeny and comparative genomics of the fungal order Sordariales.</title>
        <authorList>
            <consortium name="Lawrence Berkeley National Laboratory"/>
            <person name="Hensen N."/>
            <person name="Bonometti L."/>
            <person name="Westerberg I."/>
            <person name="Brannstrom I.O."/>
            <person name="Guillou S."/>
            <person name="Cros-Aarteil S."/>
            <person name="Calhoun S."/>
            <person name="Haridas S."/>
            <person name="Kuo A."/>
            <person name="Mondo S."/>
            <person name="Pangilinan J."/>
            <person name="Riley R."/>
            <person name="LaButti K."/>
            <person name="Andreopoulos B."/>
            <person name="Lipzen A."/>
            <person name="Chen C."/>
            <person name="Yanf M."/>
            <person name="Daum C."/>
            <person name="Ng V."/>
            <person name="Clum A."/>
            <person name="Steindorff A."/>
            <person name="Ohm R."/>
            <person name="Martin F."/>
            <person name="Silar P."/>
            <person name="Natvig D."/>
            <person name="Lalanne C."/>
            <person name="Gautier V."/>
            <person name="Ament-velasquez S.L."/>
            <person name="Kruys A."/>
            <person name="Hutchinson M.I."/>
            <person name="Powell A.J."/>
            <person name="Barry K."/>
            <person name="Miller A.N."/>
            <person name="Grigoriev I.V."/>
            <person name="Debuchy R."/>
            <person name="Gladieux P."/>
            <person name="Thoren M.H."/>
            <person name="Johannesson H."/>
        </authorList>
    </citation>
    <scope>NUCLEOTIDE SEQUENCE</scope>
    <source>
        <strain evidence="1">SMH2392-1A</strain>
    </source>
</reference>
<evidence type="ECO:0000313" key="2">
    <source>
        <dbReference type="Proteomes" id="UP001172101"/>
    </source>
</evidence>
<organism evidence="1 2">
    <name type="scientific">Lasiosphaeria miniovina</name>
    <dbReference type="NCBI Taxonomy" id="1954250"/>
    <lineage>
        <taxon>Eukaryota</taxon>
        <taxon>Fungi</taxon>
        <taxon>Dikarya</taxon>
        <taxon>Ascomycota</taxon>
        <taxon>Pezizomycotina</taxon>
        <taxon>Sordariomycetes</taxon>
        <taxon>Sordariomycetidae</taxon>
        <taxon>Sordariales</taxon>
        <taxon>Lasiosphaeriaceae</taxon>
        <taxon>Lasiosphaeria</taxon>
    </lineage>
</organism>
<proteinExistence type="predicted"/>